<dbReference type="GO" id="GO:1904680">
    <property type="term" value="F:peptide transmembrane transporter activity"/>
    <property type="evidence" value="ECO:0007669"/>
    <property type="project" value="TreeGrafter"/>
</dbReference>
<gene>
    <name evidence="4" type="ORF">HEB94_001330</name>
</gene>
<dbReference type="SUPFAM" id="SSF53850">
    <property type="entry name" value="Periplasmic binding protein-like II"/>
    <property type="match status" value="1"/>
</dbReference>
<dbReference type="GO" id="GO:0005886">
    <property type="term" value="C:plasma membrane"/>
    <property type="evidence" value="ECO:0007669"/>
    <property type="project" value="UniProtKB-SubCell"/>
</dbReference>
<dbReference type="InterPro" id="IPR023765">
    <property type="entry name" value="SBP_5_CS"/>
</dbReference>
<proteinExistence type="predicted"/>
<evidence type="ECO:0000259" key="3">
    <source>
        <dbReference type="Pfam" id="PF00496"/>
    </source>
</evidence>
<dbReference type="Gene3D" id="3.40.190.10">
    <property type="entry name" value="Periplasmic binding protein-like II"/>
    <property type="match status" value="1"/>
</dbReference>
<dbReference type="InterPro" id="IPR000914">
    <property type="entry name" value="SBP_5_dom"/>
</dbReference>
<comment type="subcellular location">
    <subcellularLocation>
        <location evidence="1">Cell membrane</location>
        <topology evidence="1">Lipid-anchor</topology>
    </subcellularLocation>
</comment>
<dbReference type="Gene3D" id="3.10.105.10">
    <property type="entry name" value="Dipeptide-binding Protein, Domain 3"/>
    <property type="match status" value="1"/>
</dbReference>
<dbReference type="InterPro" id="IPR006311">
    <property type="entry name" value="TAT_signal"/>
</dbReference>
<dbReference type="GO" id="GO:0015833">
    <property type="term" value="P:peptide transport"/>
    <property type="evidence" value="ECO:0007669"/>
    <property type="project" value="TreeGrafter"/>
</dbReference>
<keyword evidence="5" id="KW-1185">Reference proteome</keyword>
<evidence type="ECO:0000313" key="5">
    <source>
        <dbReference type="Proteomes" id="UP000638648"/>
    </source>
</evidence>
<dbReference type="EMBL" id="JADBEM010000001">
    <property type="protein sequence ID" value="MBE1604482.1"/>
    <property type="molecule type" value="Genomic_DNA"/>
</dbReference>
<organism evidence="4 5">
    <name type="scientific">Actinopolymorpha pittospori</name>
    <dbReference type="NCBI Taxonomy" id="648752"/>
    <lineage>
        <taxon>Bacteria</taxon>
        <taxon>Bacillati</taxon>
        <taxon>Actinomycetota</taxon>
        <taxon>Actinomycetes</taxon>
        <taxon>Propionibacteriales</taxon>
        <taxon>Actinopolymorphaceae</taxon>
        <taxon>Actinopolymorpha</taxon>
    </lineage>
</organism>
<accession>A0A927MWA7</accession>
<dbReference type="CDD" id="cd08500">
    <property type="entry name" value="PBP2_NikA_DppA_OppA_like_4"/>
    <property type="match status" value="1"/>
</dbReference>
<feature type="region of interest" description="Disordered" evidence="2">
    <location>
        <begin position="45"/>
        <end position="65"/>
    </location>
</feature>
<dbReference type="PROSITE" id="PS51318">
    <property type="entry name" value="TAT"/>
    <property type="match status" value="1"/>
</dbReference>
<dbReference type="Pfam" id="PF00496">
    <property type="entry name" value="SBP_bac_5"/>
    <property type="match status" value="1"/>
</dbReference>
<evidence type="ECO:0000256" key="1">
    <source>
        <dbReference type="ARBA" id="ARBA00004193"/>
    </source>
</evidence>
<evidence type="ECO:0000256" key="2">
    <source>
        <dbReference type="SAM" id="MobiDB-lite"/>
    </source>
</evidence>
<sequence length="669" mass="74913">MGHRDHATPHDTSRSTRAFPLTRRRFLTAGVTGAALATSGCSFFATDPDKEGDAGPTSAPRTKEAPALAAQVKAGDLPALADRLPAKPVVVKPVERVGRYGGTWRTALVGSADEPWMQRTIDWEGLLRHNPTFDAIVPNVAEAYEVNDDATEYVFTLREGMKWSDGEPFGVNDVMFWYSDYFTNADLTPVQDANFLTRGRPVVVAKLDERRVAFRFEHPHGLFAELMAAGRGDEPVSKPLHYLRKFHPKYNADGLDALVEAEGVEDWVQLFLNKADYATNPDLPTLHSWEVKSGAEGSASRIVCERNPYYWKVDTEGNQLPYIDQVVFNRVNNNEALLLNAVNGDLDIHGRHINTLQNKPVLSRGRQDGDYDFYDLIPDTMNVAMFALNLTHTDPVKREVFQNKEFRIGLSHAINRAEIINVVYRRQGEPWQGAPGKDSEFYDEQLAKQYTQYDVDLANQHLDRSGYTARDGSGLRLGPDGKRIDIRIDVTVEEGPEWIDVSELIVRYWRAVGVSASSNTISRSLAEERKDSSVHDCGIQPGFGGHSAMTDPRWYFPFSGNEHAVRWVQWYTSGGSGGEEPPEIAQRQMELYNTLKETPERGRRVELMKEILSLAVDAFWAIGIAYPAKGYGIVKNNVHNVPKEMFSSTGATFPEPAPTNPCQYFIEQG</sequence>
<dbReference type="AlphaFoldDB" id="A0A927MWA7"/>
<dbReference type="InterPro" id="IPR039424">
    <property type="entry name" value="SBP_5"/>
</dbReference>
<name>A0A927MWA7_9ACTN</name>
<reference evidence="4" key="1">
    <citation type="submission" date="2020-10" db="EMBL/GenBank/DDBJ databases">
        <title>Sequencing the genomes of 1000 actinobacteria strains.</title>
        <authorList>
            <person name="Klenk H.-P."/>
        </authorList>
    </citation>
    <scope>NUCLEOTIDE SEQUENCE</scope>
    <source>
        <strain evidence="4">DSM 45354</strain>
    </source>
</reference>
<dbReference type="RefSeq" id="WP_192749008.1">
    <property type="nucleotide sequence ID" value="NZ_BAABJL010000126.1"/>
</dbReference>
<comment type="caution">
    <text evidence="4">The sequence shown here is derived from an EMBL/GenBank/DDBJ whole genome shotgun (WGS) entry which is preliminary data.</text>
</comment>
<dbReference type="PROSITE" id="PS01040">
    <property type="entry name" value="SBP_BACTERIAL_5"/>
    <property type="match status" value="1"/>
</dbReference>
<dbReference type="PANTHER" id="PTHR30290:SF62">
    <property type="entry name" value="OLIGOPEPTIDE ABC TRANSPORTER, PERIPLASMIC OLIGOPEPTIDE-BINDING PROTEIN"/>
    <property type="match status" value="1"/>
</dbReference>
<evidence type="ECO:0000313" key="4">
    <source>
        <dbReference type="EMBL" id="MBE1604482.1"/>
    </source>
</evidence>
<dbReference type="Proteomes" id="UP000638648">
    <property type="component" value="Unassembled WGS sequence"/>
</dbReference>
<dbReference type="PANTHER" id="PTHR30290">
    <property type="entry name" value="PERIPLASMIC BINDING COMPONENT OF ABC TRANSPORTER"/>
    <property type="match status" value="1"/>
</dbReference>
<feature type="domain" description="Solute-binding protein family 5" evidence="3">
    <location>
        <begin position="136"/>
        <end position="540"/>
    </location>
</feature>
<protein>
    <submittedName>
        <fullName evidence="4">Peptide/nickel transport system substrate-binding protein</fullName>
    </submittedName>
</protein>